<dbReference type="PROSITE" id="PS51257">
    <property type="entry name" value="PROKAR_LIPOPROTEIN"/>
    <property type="match status" value="1"/>
</dbReference>
<keyword evidence="3" id="KW-0732">Signal</keyword>
<proteinExistence type="predicted"/>
<dbReference type="InterPro" id="IPR023365">
    <property type="entry name" value="Sortase_dom-sf"/>
</dbReference>
<evidence type="ECO:0000256" key="2">
    <source>
        <dbReference type="SAM" id="MobiDB-lite"/>
    </source>
</evidence>
<dbReference type="InterPro" id="IPR005754">
    <property type="entry name" value="Sortase"/>
</dbReference>
<dbReference type="Gene3D" id="2.40.260.10">
    <property type="entry name" value="Sortase"/>
    <property type="match status" value="1"/>
</dbReference>
<keyword evidence="1" id="KW-0378">Hydrolase</keyword>
<evidence type="ECO:0000313" key="5">
    <source>
        <dbReference type="Proteomes" id="UP000317722"/>
    </source>
</evidence>
<comment type="caution">
    <text evidence="4">The sequence shown here is derived from an EMBL/GenBank/DDBJ whole genome shotgun (WGS) entry which is preliminary data.</text>
</comment>
<organism evidence="4 5">
    <name type="scientific">Pedococcus bigeumensis</name>
    <dbReference type="NCBI Taxonomy" id="433644"/>
    <lineage>
        <taxon>Bacteria</taxon>
        <taxon>Bacillati</taxon>
        <taxon>Actinomycetota</taxon>
        <taxon>Actinomycetes</taxon>
        <taxon>Micrococcales</taxon>
        <taxon>Intrasporangiaceae</taxon>
        <taxon>Pedococcus</taxon>
    </lineage>
</organism>
<keyword evidence="5" id="KW-1185">Reference proteome</keyword>
<dbReference type="Pfam" id="PF04203">
    <property type="entry name" value="Sortase"/>
    <property type="match status" value="1"/>
</dbReference>
<evidence type="ECO:0000313" key="4">
    <source>
        <dbReference type="EMBL" id="TPG15030.1"/>
    </source>
</evidence>
<evidence type="ECO:0000256" key="1">
    <source>
        <dbReference type="ARBA" id="ARBA00022801"/>
    </source>
</evidence>
<dbReference type="Proteomes" id="UP000317722">
    <property type="component" value="Unassembled WGS sequence"/>
</dbReference>
<feature type="chain" id="PRO_5021479960" evidence="3">
    <location>
        <begin position="27"/>
        <end position="231"/>
    </location>
</feature>
<reference evidence="4 5" key="1">
    <citation type="journal article" date="2019" name="Environ. Microbiol.">
        <title>Species interactions and distinct microbial communities in high Arctic permafrost affected cryosols are associated with the CH4 and CO2 gas fluxes.</title>
        <authorList>
            <person name="Altshuler I."/>
            <person name="Hamel J."/>
            <person name="Turney S."/>
            <person name="Magnuson E."/>
            <person name="Levesque R."/>
            <person name="Greer C."/>
            <person name="Whyte L.G."/>
        </authorList>
    </citation>
    <scope>NUCLEOTIDE SEQUENCE [LARGE SCALE GENOMIC DNA]</scope>
    <source>
        <strain evidence="4 5">S9.3A</strain>
    </source>
</reference>
<sequence>MPRRVGLGLTAAGLGLLLGLGGCASAADGDGLPGPGGKASAAVATGQSSAATSGSAGVTEATPPAPDGTAAASQRKTFAPKRIRLLAAKDAAAPVEAVDTGPDGTLPIPANPSTVGWWMSGALAGEVFGSVVLAGHIDSRRHGLGFFVALLDARPGDHIELSGDGLRQVYVVRSNREVDKDVLSARTGVFDRQVAGRLVLITCTGTFDRRTRHYDHNLVVTADPLGVPVAL</sequence>
<dbReference type="SUPFAM" id="SSF63817">
    <property type="entry name" value="Sortase"/>
    <property type="match status" value="1"/>
</dbReference>
<name>A0A502CR82_9MICO</name>
<accession>A0A502CR82</accession>
<dbReference type="GO" id="GO:0016787">
    <property type="term" value="F:hydrolase activity"/>
    <property type="evidence" value="ECO:0007669"/>
    <property type="project" value="UniProtKB-KW"/>
</dbReference>
<feature type="signal peptide" evidence="3">
    <location>
        <begin position="1"/>
        <end position="26"/>
    </location>
</feature>
<feature type="region of interest" description="Disordered" evidence="2">
    <location>
        <begin position="50"/>
        <end position="74"/>
    </location>
</feature>
<protein>
    <submittedName>
        <fullName evidence="4">Class F sortase</fullName>
    </submittedName>
</protein>
<evidence type="ECO:0000256" key="3">
    <source>
        <dbReference type="SAM" id="SignalP"/>
    </source>
</evidence>
<gene>
    <name evidence="4" type="ORF">EAH86_16010</name>
</gene>
<dbReference type="InterPro" id="IPR042001">
    <property type="entry name" value="Sortase_F"/>
</dbReference>
<dbReference type="AlphaFoldDB" id="A0A502CR82"/>
<dbReference type="EMBL" id="RCZM01000005">
    <property type="protein sequence ID" value="TPG15030.1"/>
    <property type="molecule type" value="Genomic_DNA"/>
</dbReference>
<feature type="compositionally biased region" description="Low complexity" evidence="2">
    <location>
        <begin position="50"/>
        <end position="72"/>
    </location>
</feature>
<dbReference type="CDD" id="cd05829">
    <property type="entry name" value="Sortase_F"/>
    <property type="match status" value="1"/>
</dbReference>